<name>C0DVS3_EIKCO</name>
<accession>C0DVS3</accession>
<dbReference type="EMBL" id="ACEA01000025">
    <property type="protein sequence ID" value="EEG23845.1"/>
    <property type="molecule type" value="Genomic_DNA"/>
</dbReference>
<reference evidence="1 2" key="1">
    <citation type="submission" date="2009-01" db="EMBL/GenBank/DDBJ databases">
        <authorList>
            <person name="Fulton L."/>
            <person name="Clifton S."/>
            <person name="Chinwalla A.T."/>
            <person name="Mitreva M."/>
            <person name="Sodergren E."/>
            <person name="Weinstock G."/>
            <person name="Clifton S."/>
            <person name="Dooling D.J."/>
            <person name="Fulton B."/>
            <person name="Minx P."/>
            <person name="Pepin K.H."/>
            <person name="Johnson M."/>
            <person name="Bhonagiri V."/>
            <person name="Nash W.E."/>
            <person name="Mardis E.R."/>
            <person name="Wilson R.K."/>
        </authorList>
    </citation>
    <scope>NUCLEOTIDE SEQUENCE [LARGE SCALE GENOMIC DNA]</scope>
    <source>
        <strain evidence="1 2">ATCC 23834</strain>
    </source>
</reference>
<evidence type="ECO:0000313" key="1">
    <source>
        <dbReference type="EMBL" id="EEG23845.1"/>
    </source>
</evidence>
<evidence type="ECO:0000313" key="2">
    <source>
        <dbReference type="Proteomes" id="UP000005837"/>
    </source>
</evidence>
<comment type="caution">
    <text evidence="1">The sequence shown here is derived from an EMBL/GenBank/DDBJ whole genome shotgun (WGS) entry which is preliminary data.</text>
</comment>
<dbReference type="HOGENOM" id="CLU_2972217_0_0_4"/>
<sequence>MNNACLAKIPSGLAPDGAKYIRLPENVAQRSFCVAKVSGSLWLNKRAGWVGKSNVPHF</sequence>
<protein>
    <submittedName>
        <fullName evidence="1">Uncharacterized protein</fullName>
    </submittedName>
</protein>
<organism evidence="1 2">
    <name type="scientific">Eikenella corrodens ATCC 23834</name>
    <dbReference type="NCBI Taxonomy" id="546274"/>
    <lineage>
        <taxon>Bacteria</taxon>
        <taxon>Pseudomonadati</taxon>
        <taxon>Pseudomonadota</taxon>
        <taxon>Betaproteobacteria</taxon>
        <taxon>Neisseriales</taxon>
        <taxon>Neisseriaceae</taxon>
        <taxon>Eikenella</taxon>
    </lineage>
</organism>
<dbReference type="AlphaFoldDB" id="C0DVS3"/>
<proteinExistence type="predicted"/>
<gene>
    <name evidence="1" type="ORF">EIKCOROL_01464</name>
</gene>
<dbReference type="Proteomes" id="UP000005837">
    <property type="component" value="Unassembled WGS sequence"/>
</dbReference>